<dbReference type="EMBL" id="JADGIZ020000019">
    <property type="protein sequence ID" value="KAL2915968.1"/>
    <property type="molecule type" value="Genomic_DNA"/>
</dbReference>
<evidence type="ECO:0000313" key="3">
    <source>
        <dbReference type="Proteomes" id="UP001527925"/>
    </source>
</evidence>
<dbReference type="PANTHER" id="PTHR10188">
    <property type="entry name" value="L-ASPARAGINASE"/>
    <property type="match status" value="1"/>
</dbReference>
<name>A0ABR4N8W3_9FUNG</name>
<feature type="region of interest" description="Disordered" evidence="1">
    <location>
        <begin position="325"/>
        <end position="347"/>
    </location>
</feature>
<organism evidence="2 3">
    <name type="scientific">Polyrhizophydium stewartii</name>
    <dbReference type="NCBI Taxonomy" id="2732419"/>
    <lineage>
        <taxon>Eukaryota</taxon>
        <taxon>Fungi</taxon>
        <taxon>Fungi incertae sedis</taxon>
        <taxon>Chytridiomycota</taxon>
        <taxon>Chytridiomycota incertae sedis</taxon>
        <taxon>Chytridiomycetes</taxon>
        <taxon>Rhizophydiales</taxon>
        <taxon>Rhizophydiales incertae sedis</taxon>
        <taxon>Polyrhizophydium</taxon>
    </lineage>
</organism>
<gene>
    <name evidence="2" type="ORF">HK105_204392</name>
</gene>
<evidence type="ECO:0000313" key="2">
    <source>
        <dbReference type="EMBL" id="KAL2915968.1"/>
    </source>
</evidence>
<dbReference type="Gene3D" id="3.60.20.30">
    <property type="entry name" value="(Glycosyl)asparaginase"/>
    <property type="match status" value="1"/>
</dbReference>
<reference evidence="2 3" key="1">
    <citation type="submission" date="2023-09" db="EMBL/GenBank/DDBJ databases">
        <title>Pangenome analysis of Batrachochytrium dendrobatidis and related Chytrids.</title>
        <authorList>
            <person name="Yacoub M.N."/>
            <person name="Stajich J.E."/>
            <person name="James T.Y."/>
        </authorList>
    </citation>
    <scope>NUCLEOTIDE SEQUENCE [LARGE SCALE GENOMIC DNA]</scope>
    <source>
        <strain evidence="2 3">JEL0888</strain>
    </source>
</reference>
<dbReference type="InterPro" id="IPR000246">
    <property type="entry name" value="Peptidase_T2"/>
</dbReference>
<feature type="compositionally biased region" description="Low complexity" evidence="1">
    <location>
        <begin position="325"/>
        <end position="337"/>
    </location>
</feature>
<sequence length="466" mass="47611">MRAFVAVHAGAGSHHPSRAGAYARLLETAAREALATLTSPADGRGAVSRSMAAASRAVQVLEASSLTNAGVAGANLTRTGTVECDAAVMAAGAAVRAGVPAFGAVAAVPMTHPRAADADADTVVVESPVAAAVALAAAAAERPRGPAGLVPPESLAGDAVHEFARAAGVHCVPLSEARALVTQRQRDRYDLHMSIWRAAAAAEESEDDHGQIPHPDASACDGNGAHGAGDAGDDVLFDTVGAVVVDSSMELCAAVSSGGISLKHCGRVGEAGVYGAGVWAQAPRGPAHPGIAISVSGTGEHIIRTMLAATVARCLTEVEARLNANASSGSDFASDSKSGGEDDGDTTADHLRRIVTDHVLESPLIATSDTDRDVGFILLRVDEIPGAAEHPADKPVGPDLTSGDSRDRGAKRRKRVHPRMHQEIWWAHTTKTLCLAYMSETDAVPVFHMSIRDTNGAPVCVGGAAI</sequence>
<feature type="region of interest" description="Disordered" evidence="1">
    <location>
        <begin position="202"/>
        <end position="225"/>
    </location>
</feature>
<dbReference type="InterPro" id="IPR037464">
    <property type="entry name" value="Taspase1"/>
</dbReference>
<proteinExistence type="predicted"/>
<dbReference type="CDD" id="cd04514">
    <property type="entry name" value="Taspase1_like"/>
    <property type="match status" value="1"/>
</dbReference>
<dbReference type="Proteomes" id="UP001527925">
    <property type="component" value="Unassembled WGS sequence"/>
</dbReference>
<dbReference type="PANTHER" id="PTHR10188:SF8">
    <property type="entry name" value="THREONINE ASPARTASE 1"/>
    <property type="match status" value="1"/>
</dbReference>
<keyword evidence="3" id="KW-1185">Reference proteome</keyword>
<evidence type="ECO:0008006" key="4">
    <source>
        <dbReference type="Google" id="ProtNLM"/>
    </source>
</evidence>
<comment type="caution">
    <text evidence="2">The sequence shown here is derived from an EMBL/GenBank/DDBJ whole genome shotgun (WGS) entry which is preliminary data.</text>
</comment>
<feature type="region of interest" description="Disordered" evidence="1">
    <location>
        <begin position="388"/>
        <end position="416"/>
    </location>
</feature>
<accession>A0ABR4N8W3</accession>
<dbReference type="InterPro" id="IPR029055">
    <property type="entry name" value="Ntn_hydrolases_N"/>
</dbReference>
<dbReference type="SUPFAM" id="SSF56235">
    <property type="entry name" value="N-terminal nucleophile aminohydrolases (Ntn hydrolases)"/>
    <property type="match status" value="1"/>
</dbReference>
<evidence type="ECO:0000256" key="1">
    <source>
        <dbReference type="SAM" id="MobiDB-lite"/>
    </source>
</evidence>
<protein>
    <recommendedName>
        <fullName evidence="4">Asparaginase</fullName>
    </recommendedName>
</protein>
<dbReference type="Pfam" id="PF01112">
    <property type="entry name" value="Asparaginase_2"/>
    <property type="match status" value="1"/>
</dbReference>